<dbReference type="EMBL" id="JACHLP010000005">
    <property type="protein sequence ID" value="MBB4844215.1"/>
    <property type="molecule type" value="Genomic_DNA"/>
</dbReference>
<evidence type="ECO:0000259" key="6">
    <source>
        <dbReference type="PROSITE" id="PS51007"/>
    </source>
</evidence>
<evidence type="ECO:0000256" key="3">
    <source>
        <dbReference type="ARBA" id="ARBA00023004"/>
    </source>
</evidence>
<feature type="domain" description="Cytochrome c" evidence="6">
    <location>
        <begin position="38"/>
        <end position="119"/>
    </location>
</feature>
<keyword evidence="8" id="KW-1185">Reference proteome</keyword>
<dbReference type="SUPFAM" id="SSF46626">
    <property type="entry name" value="Cytochrome c"/>
    <property type="match status" value="1"/>
</dbReference>
<keyword evidence="1 4" id="KW-0349">Heme</keyword>
<name>A0A840LBI6_9BURK</name>
<gene>
    <name evidence="7" type="ORF">HNP55_002751</name>
</gene>
<keyword evidence="3 4" id="KW-0408">Iron</keyword>
<dbReference type="Proteomes" id="UP000562027">
    <property type="component" value="Unassembled WGS sequence"/>
</dbReference>
<keyword evidence="2 4" id="KW-0479">Metal-binding</keyword>
<dbReference type="Gene3D" id="1.10.760.10">
    <property type="entry name" value="Cytochrome c-like domain"/>
    <property type="match status" value="1"/>
</dbReference>
<evidence type="ECO:0000256" key="1">
    <source>
        <dbReference type="ARBA" id="ARBA00022617"/>
    </source>
</evidence>
<comment type="caution">
    <text evidence="7">The sequence shown here is derived from an EMBL/GenBank/DDBJ whole genome shotgun (WGS) entry which is preliminary data.</text>
</comment>
<evidence type="ECO:0000313" key="7">
    <source>
        <dbReference type="EMBL" id="MBB4844215.1"/>
    </source>
</evidence>
<feature type="chain" id="PRO_5033062469" evidence="5">
    <location>
        <begin position="25"/>
        <end position="132"/>
    </location>
</feature>
<dbReference type="InterPro" id="IPR036909">
    <property type="entry name" value="Cyt_c-like_dom_sf"/>
</dbReference>
<dbReference type="RefSeq" id="WP_184300275.1">
    <property type="nucleotide sequence ID" value="NZ_JACHLP010000005.1"/>
</dbReference>
<protein>
    <submittedName>
        <fullName evidence="7">Cytochrome c55X</fullName>
    </submittedName>
</protein>
<sequence>MLIRNHFLVLTVLLSGFCGLGAAAQNQPADTSLAATQPAPARQQQLRRMLEHDCGSCHGLRLTGGLGPAIHAEAMQQLPQAAIAATIFHGRPGTPMPAWKSMISEAEADWLAAYMQRPSATKPALVSQDPRP</sequence>
<dbReference type="GO" id="GO:0009055">
    <property type="term" value="F:electron transfer activity"/>
    <property type="evidence" value="ECO:0007669"/>
    <property type="project" value="InterPro"/>
</dbReference>
<dbReference type="PROSITE" id="PS51007">
    <property type="entry name" value="CYTC"/>
    <property type="match status" value="1"/>
</dbReference>
<keyword evidence="5" id="KW-0732">Signal</keyword>
<dbReference type="Pfam" id="PF13442">
    <property type="entry name" value="Cytochrome_CBB3"/>
    <property type="match status" value="1"/>
</dbReference>
<evidence type="ECO:0000256" key="5">
    <source>
        <dbReference type="SAM" id="SignalP"/>
    </source>
</evidence>
<accession>A0A840LBI6</accession>
<dbReference type="InterPro" id="IPR009056">
    <property type="entry name" value="Cyt_c-like_dom"/>
</dbReference>
<proteinExistence type="predicted"/>
<feature type="signal peptide" evidence="5">
    <location>
        <begin position="1"/>
        <end position="24"/>
    </location>
</feature>
<evidence type="ECO:0000256" key="2">
    <source>
        <dbReference type="ARBA" id="ARBA00022723"/>
    </source>
</evidence>
<reference evidence="7 8" key="1">
    <citation type="submission" date="2020-08" db="EMBL/GenBank/DDBJ databases">
        <title>Functional genomics of gut bacteria from endangered species of beetles.</title>
        <authorList>
            <person name="Carlos-Shanley C."/>
        </authorList>
    </citation>
    <scope>NUCLEOTIDE SEQUENCE [LARGE SCALE GENOMIC DNA]</scope>
    <source>
        <strain evidence="7 8">S00239</strain>
    </source>
</reference>
<dbReference type="GO" id="GO:0020037">
    <property type="term" value="F:heme binding"/>
    <property type="evidence" value="ECO:0007669"/>
    <property type="project" value="InterPro"/>
</dbReference>
<dbReference type="GO" id="GO:0046872">
    <property type="term" value="F:metal ion binding"/>
    <property type="evidence" value="ECO:0007669"/>
    <property type="project" value="UniProtKB-KW"/>
</dbReference>
<evidence type="ECO:0000313" key="8">
    <source>
        <dbReference type="Proteomes" id="UP000562027"/>
    </source>
</evidence>
<organism evidence="7 8">
    <name type="scientific">Roseateles oligotrophus</name>
    <dbReference type="NCBI Taxonomy" id="1769250"/>
    <lineage>
        <taxon>Bacteria</taxon>
        <taxon>Pseudomonadati</taxon>
        <taxon>Pseudomonadota</taxon>
        <taxon>Betaproteobacteria</taxon>
        <taxon>Burkholderiales</taxon>
        <taxon>Sphaerotilaceae</taxon>
        <taxon>Roseateles</taxon>
    </lineage>
</organism>
<dbReference type="AlphaFoldDB" id="A0A840LBI6"/>
<evidence type="ECO:0000256" key="4">
    <source>
        <dbReference type="PROSITE-ProRule" id="PRU00433"/>
    </source>
</evidence>